<sequence length="60" mass="6836">MNFFSAQALLIELPCFFCFSIILVSKRRTVSIRTGNHHRVDPTGFLRFFDRLSVEVSTGG</sequence>
<gene>
    <name evidence="2" type="ORF">C462_10832</name>
</gene>
<keyword evidence="1" id="KW-0812">Transmembrane</keyword>
<dbReference type="Proteomes" id="UP000011528">
    <property type="component" value="Unassembled WGS sequence"/>
</dbReference>
<proteinExistence type="predicted"/>
<keyword evidence="1" id="KW-0472">Membrane</keyword>
<evidence type="ECO:0000313" key="3">
    <source>
        <dbReference type="Proteomes" id="UP000011528"/>
    </source>
</evidence>
<feature type="transmembrane region" description="Helical" evidence="1">
    <location>
        <begin position="6"/>
        <end position="24"/>
    </location>
</feature>
<dbReference type="AlphaFoldDB" id="M0PJT1"/>
<evidence type="ECO:0000313" key="2">
    <source>
        <dbReference type="EMBL" id="EMA70336.1"/>
    </source>
</evidence>
<comment type="caution">
    <text evidence="2">The sequence shown here is derived from an EMBL/GenBank/DDBJ whole genome shotgun (WGS) entry which is preliminary data.</text>
</comment>
<keyword evidence="1" id="KW-1133">Transmembrane helix</keyword>
<organism evidence="2 3">
    <name type="scientific">Halorubrum distributum JCM 13916</name>
    <dbReference type="NCBI Taxonomy" id="1230455"/>
    <lineage>
        <taxon>Archaea</taxon>
        <taxon>Methanobacteriati</taxon>
        <taxon>Methanobacteriota</taxon>
        <taxon>Stenosarchaea group</taxon>
        <taxon>Halobacteria</taxon>
        <taxon>Halobacteriales</taxon>
        <taxon>Haloferacaceae</taxon>
        <taxon>Halorubrum</taxon>
        <taxon>Halorubrum distributum group</taxon>
    </lineage>
</organism>
<protein>
    <submittedName>
        <fullName evidence="2">Uncharacterized protein</fullName>
    </submittedName>
</protein>
<evidence type="ECO:0000256" key="1">
    <source>
        <dbReference type="SAM" id="Phobius"/>
    </source>
</evidence>
<accession>M0PJT1</accession>
<dbReference type="EMBL" id="AOJJ01000071">
    <property type="protein sequence ID" value="EMA70336.1"/>
    <property type="molecule type" value="Genomic_DNA"/>
</dbReference>
<name>M0PJT1_9EURY</name>
<reference evidence="2 3" key="1">
    <citation type="journal article" date="2014" name="PLoS Genet.">
        <title>Phylogenetically driven sequencing of extremely halophilic archaea reveals strategies for static and dynamic osmo-response.</title>
        <authorList>
            <person name="Becker E.A."/>
            <person name="Seitzer P.M."/>
            <person name="Tritt A."/>
            <person name="Larsen D."/>
            <person name="Krusor M."/>
            <person name="Yao A.I."/>
            <person name="Wu D."/>
            <person name="Madern D."/>
            <person name="Eisen J.A."/>
            <person name="Darling A.E."/>
            <person name="Facciotti M.T."/>
        </authorList>
    </citation>
    <scope>NUCLEOTIDE SEQUENCE [LARGE SCALE GENOMIC DNA]</scope>
    <source>
        <strain evidence="2 3">JCM 13916</strain>
    </source>
</reference>